<comment type="function">
    <text evidence="9">This protein is part of the stalk that links CF(0) to CF(1). It either transmits conformational changes from CF(0) to CF(1) or is implicated in proton conduction.</text>
</comment>
<keyword evidence="6 9" id="KW-0793">Thylakoid</keyword>
<geneLocation type="chloroplast" evidence="10"/>
<comment type="function">
    <text evidence="9">F(1)F(0) ATP synthase produces ATP from ADP in the presence of a proton or sodium gradient. F-type ATPases consist of two structural domains, F(1) containing the extramembraneous catalytic core and F(0) containing the membrane proton channel, linked together by a central stalk and a peripheral stalk. During catalysis, ATP synthesis in the catalytic domain of F(1) is coupled via a rotary mechanism of the central stalk subunits to proton translocation.</text>
</comment>
<evidence type="ECO:0000256" key="5">
    <source>
        <dbReference type="ARBA" id="ARBA00023065"/>
    </source>
</evidence>
<dbReference type="NCBIfam" id="TIGR01145">
    <property type="entry name" value="ATP_synt_delta"/>
    <property type="match status" value="1"/>
</dbReference>
<dbReference type="PRINTS" id="PR00125">
    <property type="entry name" value="ATPASEDELTA"/>
</dbReference>
<keyword evidence="4 9" id="KW-0375">Hydrogen ion transport</keyword>
<protein>
    <recommendedName>
        <fullName evidence="9">ATP synthase subunit delta, chloroplastic</fullName>
    </recommendedName>
    <alternativeName>
        <fullName evidence="9">ATP synthase F(1) sector subunit delta</fullName>
    </alternativeName>
    <alternativeName>
        <fullName evidence="9">F-type ATPase subunit delta</fullName>
    </alternativeName>
</protein>
<dbReference type="EMBL" id="MG755791">
    <property type="protein sequence ID" value="AWT38215.1"/>
    <property type="molecule type" value="Genomic_DNA"/>
</dbReference>
<sequence length="205" mass="23944">MTTINRNTFLTVKPTTIKQTNPLDYKIVFPYVCAIYSLAVDRGNLFQITRDFKNLKFFLEETFELEEFIHNPTVTVEVKKYVITRLLKPRLCKETFAFLMVLSDHKRITLMTSAVYRYMRIIYNAARIKQIDISTSYPFTGRQQNRLVRKIRKLTNAKGVVPTFVLEPNLIGGFLLITNDLTRVDFTIKTQLQKLAKHLDSVLEI</sequence>
<accession>A0A2U9NM69</accession>
<comment type="similarity">
    <text evidence="2 9">Belongs to the ATPase delta chain family.</text>
</comment>
<reference evidence="10" key="1">
    <citation type="journal article" date="2018" name="Adv. Bot. Res.">
        <title>Evolution of the Plastid Genomes in Diatoms.</title>
        <authorList>
            <person name="Yu M."/>
            <person name="Ashworth M.P."/>
            <person name="Hajrah N.H."/>
            <person name="Khiyami M.A."/>
            <person name="Sabir M.J."/>
            <person name="Alhebshi A.M."/>
            <person name="Al-Malki A.L."/>
            <person name="Sabir J.S.M."/>
            <person name="Theriot E.C."/>
            <person name="Jansen R.K."/>
        </authorList>
    </citation>
    <scope>NUCLEOTIDE SEQUENCE</scope>
</reference>
<dbReference type="PANTHER" id="PTHR11910">
    <property type="entry name" value="ATP SYNTHASE DELTA CHAIN"/>
    <property type="match status" value="1"/>
</dbReference>
<keyword evidence="10" id="KW-0934">Plastid</keyword>
<evidence type="ECO:0000256" key="8">
    <source>
        <dbReference type="ARBA" id="ARBA00023310"/>
    </source>
</evidence>
<dbReference type="AlphaFoldDB" id="A0A2U9NM69"/>
<evidence type="ECO:0000256" key="3">
    <source>
        <dbReference type="ARBA" id="ARBA00022448"/>
    </source>
</evidence>
<dbReference type="Pfam" id="PF00213">
    <property type="entry name" value="OSCP"/>
    <property type="match status" value="1"/>
</dbReference>
<keyword evidence="5 9" id="KW-0406">Ion transport</keyword>
<dbReference type="Gene3D" id="1.10.520.20">
    <property type="entry name" value="N-terminal domain of the delta subunit of the F1F0-ATP synthase"/>
    <property type="match status" value="1"/>
</dbReference>
<evidence type="ECO:0000256" key="4">
    <source>
        <dbReference type="ARBA" id="ARBA00022781"/>
    </source>
</evidence>
<comment type="subunit">
    <text evidence="9">F-type ATPases have 2 components, F(1) - the catalytic core - and F(0) - the membrane proton channel. F(1) has five subunits: alpha(3), beta(3), gamma(1), delta(1), epsilon(1). CF(0) has four main subunits: a(1), b(1), b'(1) and c(10-14). The alpha and beta chains form an alternating ring which encloses part of the gamma chain. F(1) is attached to F(0) by a central stalk formed by the gamma and epsilon chains, while a peripheral stalk is formed by the delta, b and b' chains.</text>
</comment>
<dbReference type="GO" id="GO:0009535">
    <property type="term" value="C:chloroplast thylakoid membrane"/>
    <property type="evidence" value="ECO:0007669"/>
    <property type="project" value="UniProtKB-SubCell"/>
</dbReference>
<keyword evidence="9" id="KW-0139">CF(1)</keyword>
<dbReference type="GO" id="GO:0045259">
    <property type="term" value="C:proton-transporting ATP synthase complex"/>
    <property type="evidence" value="ECO:0007669"/>
    <property type="project" value="UniProtKB-KW"/>
</dbReference>
<evidence type="ECO:0000256" key="6">
    <source>
        <dbReference type="ARBA" id="ARBA00023078"/>
    </source>
</evidence>
<dbReference type="GO" id="GO:0046933">
    <property type="term" value="F:proton-transporting ATP synthase activity, rotational mechanism"/>
    <property type="evidence" value="ECO:0007669"/>
    <property type="project" value="UniProtKB-UniRule"/>
</dbReference>
<proteinExistence type="inferred from homology"/>
<comment type="subcellular location">
    <subcellularLocation>
        <location evidence="1">Membrane</location>
    </subcellularLocation>
    <subcellularLocation>
        <location evidence="9">Plastid</location>
        <location evidence="9">Chloroplast thylakoid membrane</location>
        <topology evidence="9">Peripheral membrane protein</topology>
    </subcellularLocation>
</comment>
<name>A0A2U9NM69_9STRA</name>
<dbReference type="InterPro" id="IPR000711">
    <property type="entry name" value="ATPase_OSCP/dsu"/>
</dbReference>
<evidence type="ECO:0000313" key="10">
    <source>
        <dbReference type="EMBL" id="AWT38164.1"/>
    </source>
</evidence>
<dbReference type="HAMAP" id="MF_01416">
    <property type="entry name" value="ATP_synth_delta_bact"/>
    <property type="match status" value="1"/>
</dbReference>
<evidence type="ECO:0000256" key="1">
    <source>
        <dbReference type="ARBA" id="ARBA00004370"/>
    </source>
</evidence>
<keyword evidence="3 9" id="KW-0813">Transport</keyword>
<gene>
    <name evidence="9 10" type="primary">atpD</name>
</gene>
<evidence type="ECO:0000256" key="2">
    <source>
        <dbReference type="ARBA" id="ARBA00007046"/>
    </source>
</evidence>
<evidence type="ECO:0000256" key="9">
    <source>
        <dbReference type="HAMAP-Rule" id="MF_01416"/>
    </source>
</evidence>
<dbReference type="EMBL" id="MG755791">
    <property type="protein sequence ID" value="AWT38164.1"/>
    <property type="molecule type" value="Genomic_DNA"/>
</dbReference>
<dbReference type="SUPFAM" id="SSF47928">
    <property type="entry name" value="N-terminal domain of the delta subunit of the F1F0-ATP synthase"/>
    <property type="match status" value="1"/>
</dbReference>
<keyword evidence="8 9" id="KW-0066">ATP synthesis</keyword>
<organism evidence="10">
    <name type="scientific">Proboscia sp</name>
    <dbReference type="NCBI Taxonomy" id="1923967"/>
    <lineage>
        <taxon>Eukaryota</taxon>
        <taxon>Sar</taxon>
        <taxon>Stramenopiles</taxon>
        <taxon>Ochrophyta</taxon>
        <taxon>Bacillariophyta</taxon>
        <taxon>Coscinodiscophyceae</taxon>
        <taxon>Rhizosoleniophycidae</taxon>
        <taxon>Rhizosoleniales</taxon>
        <taxon>Rhizosoleniaceae</taxon>
        <taxon>Proboscia</taxon>
    </lineage>
</organism>
<dbReference type="InterPro" id="IPR026015">
    <property type="entry name" value="ATP_synth_OSCP/delta_N_sf"/>
</dbReference>
<evidence type="ECO:0000256" key="7">
    <source>
        <dbReference type="ARBA" id="ARBA00023136"/>
    </source>
</evidence>
<keyword evidence="7 9" id="KW-0472">Membrane</keyword>
<keyword evidence="10" id="KW-0150">Chloroplast</keyword>